<evidence type="ECO:0000256" key="3">
    <source>
        <dbReference type="SAM" id="MobiDB-lite"/>
    </source>
</evidence>
<dbReference type="Proteomes" id="UP000034164">
    <property type="component" value="Unassembled WGS sequence"/>
</dbReference>
<dbReference type="GO" id="GO:0006753">
    <property type="term" value="P:nucleoside phosphate metabolic process"/>
    <property type="evidence" value="ECO:0007669"/>
    <property type="project" value="TreeGrafter"/>
</dbReference>
<dbReference type="AlphaFoldDB" id="A0A0G2IDF7"/>
<dbReference type="VEuPathDB" id="FungiDB:EMCG_05985"/>
<dbReference type="GO" id="GO:0080042">
    <property type="term" value="F:ADP-glucose pyrophosphohydrolase activity"/>
    <property type="evidence" value="ECO:0007669"/>
    <property type="project" value="TreeGrafter"/>
</dbReference>
<sequence>MSTFIIPNSTPQVPVSLTPDLSQDQLLAFPAFKIWLSTLQHSLSRQADQSHEFHAAPYILRYIHIQAVDFFGGNHLGFVKLKADVSNDHDEKLPGSVFLRGGSVGMLLILQPSDIPQTSEADKHVILTIQPRIPAGSLAFPEIPAGMLGDSGTFAGRAAKEIEEETGLIIPQDELIDLTALANSLPKRGRKQQGGEEGGREGRKYSNGDGDRERLQTGVYPSPGGCDEFIPLFLCQKRMARKEIEELQGKLTGLRKDGEKISLKVVRLEEVWREAWRDGKTLAAWALYQGLKGEGLL</sequence>
<dbReference type="CDD" id="cd03424">
    <property type="entry name" value="NUDIX_ADPRase_Nudt5_UGPPase_Nudt14"/>
    <property type="match status" value="1"/>
</dbReference>
<feature type="domain" description="Nudix hydrolase" evidence="4">
    <location>
        <begin position="99"/>
        <end position="288"/>
    </location>
</feature>
<comment type="cofactor">
    <cofactor evidence="1">
        <name>Mg(2+)</name>
        <dbReference type="ChEBI" id="CHEBI:18420"/>
    </cofactor>
</comment>
<dbReference type="Gene3D" id="3.90.79.10">
    <property type="entry name" value="Nucleoside Triphosphate Pyrophosphohydrolase"/>
    <property type="match status" value="1"/>
</dbReference>
<dbReference type="InterPro" id="IPR000086">
    <property type="entry name" value="NUDIX_hydrolase_dom"/>
</dbReference>
<dbReference type="GO" id="GO:0080041">
    <property type="term" value="F:ADP-ribose pyrophosphohydrolase activity"/>
    <property type="evidence" value="ECO:0007669"/>
    <property type="project" value="TreeGrafter"/>
</dbReference>
<reference evidence="6" key="1">
    <citation type="journal article" date="2015" name="PLoS Genet.">
        <title>The dynamic genome and transcriptome of the human fungal pathogen Blastomyces and close relative Emmonsia.</title>
        <authorList>
            <person name="Munoz J.F."/>
            <person name="Gauthier G.M."/>
            <person name="Desjardins C.A."/>
            <person name="Gallo J.E."/>
            <person name="Holder J."/>
            <person name="Sullivan T.D."/>
            <person name="Marty A.J."/>
            <person name="Carmen J.C."/>
            <person name="Chen Z."/>
            <person name="Ding L."/>
            <person name="Gujja S."/>
            <person name="Magrini V."/>
            <person name="Misas E."/>
            <person name="Mitreva M."/>
            <person name="Priest M."/>
            <person name="Saif S."/>
            <person name="Whiston E.A."/>
            <person name="Young S."/>
            <person name="Zeng Q."/>
            <person name="Goldman W.E."/>
            <person name="Mardis E.R."/>
            <person name="Taylor J.W."/>
            <person name="McEwen J.G."/>
            <person name="Clay O.K."/>
            <person name="Klein B.S."/>
            <person name="Cuomo C.A."/>
        </authorList>
    </citation>
    <scope>NUCLEOTIDE SEQUENCE [LARGE SCALE GENOMIC DNA]</scope>
    <source>
        <strain evidence="6">UAMH 3008</strain>
    </source>
</reference>
<protein>
    <recommendedName>
        <fullName evidence="4">Nudix hydrolase domain-containing protein</fullName>
    </recommendedName>
</protein>
<proteinExistence type="predicted"/>
<evidence type="ECO:0000259" key="4">
    <source>
        <dbReference type="PROSITE" id="PS51462"/>
    </source>
</evidence>
<accession>A0A0G2IDF7</accession>
<evidence type="ECO:0000256" key="2">
    <source>
        <dbReference type="ARBA" id="ARBA00022801"/>
    </source>
</evidence>
<feature type="region of interest" description="Disordered" evidence="3">
    <location>
        <begin position="186"/>
        <end position="220"/>
    </location>
</feature>
<keyword evidence="2" id="KW-0378">Hydrolase</keyword>
<evidence type="ECO:0000313" key="5">
    <source>
        <dbReference type="EMBL" id="KKZ68310.1"/>
    </source>
</evidence>
<evidence type="ECO:0000256" key="1">
    <source>
        <dbReference type="ARBA" id="ARBA00001946"/>
    </source>
</evidence>
<dbReference type="GO" id="GO:0019693">
    <property type="term" value="P:ribose phosphate metabolic process"/>
    <property type="evidence" value="ECO:0007669"/>
    <property type="project" value="TreeGrafter"/>
</dbReference>
<organism evidence="5 6">
    <name type="scientific">[Emmonsia] crescens</name>
    <dbReference type="NCBI Taxonomy" id="73230"/>
    <lineage>
        <taxon>Eukaryota</taxon>
        <taxon>Fungi</taxon>
        <taxon>Dikarya</taxon>
        <taxon>Ascomycota</taxon>
        <taxon>Pezizomycotina</taxon>
        <taxon>Eurotiomycetes</taxon>
        <taxon>Eurotiomycetidae</taxon>
        <taxon>Onygenales</taxon>
        <taxon>Ajellomycetaceae</taxon>
        <taxon>Emergomyces</taxon>
    </lineage>
</organism>
<dbReference type="InterPro" id="IPR015797">
    <property type="entry name" value="NUDIX_hydrolase-like_dom_sf"/>
</dbReference>
<dbReference type="PANTHER" id="PTHR11839:SF18">
    <property type="entry name" value="NUDIX HYDROLASE DOMAIN-CONTAINING PROTEIN"/>
    <property type="match status" value="1"/>
</dbReference>
<evidence type="ECO:0000313" key="6">
    <source>
        <dbReference type="Proteomes" id="UP000034164"/>
    </source>
</evidence>
<dbReference type="FunFam" id="3.90.79.10:FF:000068">
    <property type="entry name" value="NUDIX family hydrolase, putative"/>
    <property type="match status" value="1"/>
</dbReference>
<dbReference type="SUPFAM" id="SSF55811">
    <property type="entry name" value="Nudix"/>
    <property type="match status" value="1"/>
</dbReference>
<dbReference type="EMBL" id="LCZI01000124">
    <property type="protein sequence ID" value="KKZ68310.1"/>
    <property type="molecule type" value="Genomic_DNA"/>
</dbReference>
<dbReference type="OrthoDB" id="10249920at2759"/>
<dbReference type="PROSITE" id="PS51462">
    <property type="entry name" value="NUDIX"/>
    <property type="match status" value="1"/>
</dbReference>
<feature type="compositionally biased region" description="Basic and acidic residues" evidence="3">
    <location>
        <begin position="193"/>
        <end position="215"/>
    </location>
</feature>
<comment type="caution">
    <text evidence="5">The sequence shown here is derived from an EMBL/GenBank/DDBJ whole genome shotgun (WGS) entry which is preliminary data.</text>
</comment>
<gene>
    <name evidence="5" type="ORF">EMCG_05985</name>
</gene>
<dbReference type="PANTHER" id="PTHR11839">
    <property type="entry name" value="UDP/ADP-SUGAR PYROPHOSPHATASE"/>
    <property type="match status" value="1"/>
</dbReference>
<name>A0A0G2IDF7_9EURO</name>